<accession>A0A251SJC4</accession>
<protein>
    <submittedName>
        <fullName evidence="1">Uncharacterized protein</fullName>
    </submittedName>
</protein>
<reference evidence="2" key="1">
    <citation type="journal article" date="2017" name="Nature">
        <title>The sunflower genome provides insights into oil metabolism, flowering and Asterid evolution.</title>
        <authorList>
            <person name="Badouin H."/>
            <person name="Gouzy J."/>
            <person name="Grassa C.J."/>
            <person name="Murat F."/>
            <person name="Staton S.E."/>
            <person name="Cottret L."/>
            <person name="Lelandais-Briere C."/>
            <person name="Owens G.L."/>
            <person name="Carrere S."/>
            <person name="Mayjonade B."/>
            <person name="Legrand L."/>
            <person name="Gill N."/>
            <person name="Kane N.C."/>
            <person name="Bowers J.E."/>
            <person name="Hubner S."/>
            <person name="Bellec A."/>
            <person name="Berard A."/>
            <person name="Berges H."/>
            <person name="Blanchet N."/>
            <person name="Boniface M.C."/>
            <person name="Brunel D."/>
            <person name="Catrice O."/>
            <person name="Chaidir N."/>
            <person name="Claudel C."/>
            <person name="Donnadieu C."/>
            <person name="Faraut T."/>
            <person name="Fievet G."/>
            <person name="Helmstetter N."/>
            <person name="King M."/>
            <person name="Knapp S.J."/>
            <person name="Lai Z."/>
            <person name="Le Paslier M.C."/>
            <person name="Lippi Y."/>
            <person name="Lorenzon L."/>
            <person name="Mandel J.R."/>
            <person name="Marage G."/>
            <person name="Marchand G."/>
            <person name="Marquand E."/>
            <person name="Bret-Mestries E."/>
            <person name="Morien E."/>
            <person name="Nambeesan S."/>
            <person name="Nguyen T."/>
            <person name="Pegot-Espagnet P."/>
            <person name="Pouilly N."/>
            <person name="Raftis F."/>
            <person name="Sallet E."/>
            <person name="Schiex T."/>
            <person name="Thomas J."/>
            <person name="Vandecasteele C."/>
            <person name="Vares D."/>
            <person name="Vear F."/>
            <person name="Vautrin S."/>
            <person name="Crespi M."/>
            <person name="Mangin B."/>
            <person name="Burke J.M."/>
            <person name="Salse J."/>
            <person name="Munos S."/>
            <person name="Vincourt P."/>
            <person name="Rieseberg L.H."/>
            <person name="Langlade N.B."/>
        </authorList>
    </citation>
    <scope>NUCLEOTIDE SEQUENCE [LARGE SCALE GENOMIC DNA]</scope>
    <source>
        <strain evidence="2">cv. SF193</strain>
    </source>
</reference>
<proteinExistence type="predicted"/>
<evidence type="ECO:0000313" key="2">
    <source>
        <dbReference type="Proteomes" id="UP000215914"/>
    </source>
</evidence>
<dbReference type="AlphaFoldDB" id="A0A251SJC4"/>
<dbReference type="InParanoid" id="A0A251SJC4"/>
<gene>
    <name evidence="1" type="ORF">HannXRQ_Chr14g0436181</name>
</gene>
<keyword evidence="2" id="KW-1185">Reference proteome</keyword>
<dbReference type="Proteomes" id="UP000215914">
    <property type="component" value="Chromosome 14"/>
</dbReference>
<sequence>MQIIVMKLVDLKEFGSEAVLKEYGLVTHENLVSCYDHMGSSAMCETSGHG</sequence>
<dbReference type="EMBL" id="CM007903">
    <property type="protein sequence ID" value="OTF97580.1"/>
    <property type="molecule type" value="Genomic_DNA"/>
</dbReference>
<evidence type="ECO:0000313" key="1">
    <source>
        <dbReference type="EMBL" id="OTF97580.1"/>
    </source>
</evidence>
<name>A0A251SJC4_HELAN</name>
<organism evidence="1 2">
    <name type="scientific">Helianthus annuus</name>
    <name type="common">Common sunflower</name>
    <dbReference type="NCBI Taxonomy" id="4232"/>
    <lineage>
        <taxon>Eukaryota</taxon>
        <taxon>Viridiplantae</taxon>
        <taxon>Streptophyta</taxon>
        <taxon>Embryophyta</taxon>
        <taxon>Tracheophyta</taxon>
        <taxon>Spermatophyta</taxon>
        <taxon>Magnoliopsida</taxon>
        <taxon>eudicotyledons</taxon>
        <taxon>Gunneridae</taxon>
        <taxon>Pentapetalae</taxon>
        <taxon>asterids</taxon>
        <taxon>campanulids</taxon>
        <taxon>Asterales</taxon>
        <taxon>Asteraceae</taxon>
        <taxon>Asteroideae</taxon>
        <taxon>Heliantheae alliance</taxon>
        <taxon>Heliantheae</taxon>
        <taxon>Helianthus</taxon>
    </lineage>
</organism>